<dbReference type="GO" id="GO:0009536">
    <property type="term" value="C:plastid"/>
    <property type="evidence" value="ECO:0007669"/>
    <property type="project" value="TreeGrafter"/>
</dbReference>
<accession>A0A803LFK8</accession>
<dbReference type="Proteomes" id="UP000596660">
    <property type="component" value="Unplaced"/>
</dbReference>
<reference evidence="1" key="1">
    <citation type="journal article" date="2017" name="Nature">
        <title>The genome of Chenopodium quinoa.</title>
        <authorList>
            <person name="Jarvis D.E."/>
            <person name="Ho Y.S."/>
            <person name="Lightfoot D.J."/>
            <person name="Schmoeckel S.M."/>
            <person name="Li B."/>
            <person name="Borm T.J.A."/>
            <person name="Ohyanagi H."/>
            <person name="Mineta K."/>
            <person name="Michell C.T."/>
            <person name="Saber N."/>
            <person name="Kharbatia N.M."/>
            <person name="Rupper R.R."/>
            <person name="Sharp A.R."/>
            <person name="Dally N."/>
            <person name="Boughton B.A."/>
            <person name="Woo Y.H."/>
            <person name="Gao G."/>
            <person name="Schijlen E.G.W.M."/>
            <person name="Guo X."/>
            <person name="Momin A.A."/>
            <person name="Negrao S."/>
            <person name="Al-Babili S."/>
            <person name="Gehring C."/>
            <person name="Roessner U."/>
            <person name="Jung C."/>
            <person name="Murphy K."/>
            <person name="Arold S.T."/>
            <person name="Gojobori T."/>
            <person name="van der Linden C.G."/>
            <person name="van Loo E.N."/>
            <person name="Jellen E.N."/>
            <person name="Maughan P.J."/>
            <person name="Tester M."/>
        </authorList>
    </citation>
    <scope>NUCLEOTIDE SEQUENCE [LARGE SCALE GENOMIC DNA]</scope>
    <source>
        <strain evidence="1">cv. PI 614886</strain>
    </source>
</reference>
<keyword evidence="2" id="KW-1185">Reference proteome</keyword>
<dbReference type="PANTHER" id="PTHR36773:SF1">
    <property type="entry name" value="EXPRESSED PROTEIN"/>
    <property type="match status" value="1"/>
</dbReference>
<dbReference type="EnsemblPlants" id="AUR62011964-RA">
    <property type="protein sequence ID" value="AUR62011964-RA:cds"/>
    <property type="gene ID" value="AUR62011964"/>
</dbReference>
<dbReference type="OMA" id="CEEREFE"/>
<dbReference type="PANTHER" id="PTHR36773">
    <property type="entry name" value="EXPRESSED PROTEIN"/>
    <property type="match status" value="1"/>
</dbReference>
<protein>
    <submittedName>
        <fullName evidence="1">Uncharacterized protein</fullName>
    </submittedName>
</protein>
<reference evidence="1" key="2">
    <citation type="submission" date="2021-03" db="UniProtKB">
        <authorList>
            <consortium name="EnsemblPlants"/>
        </authorList>
    </citation>
    <scope>IDENTIFICATION</scope>
</reference>
<dbReference type="Gramene" id="AUR62011964-RA">
    <property type="protein sequence ID" value="AUR62011964-RA:cds"/>
    <property type="gene ID" value="AUR62011964"/>
</dbReference>
<evidence type="ECO:0000313" key="2">
    <source>
        <dbReference type="Proteomes" id="UP000596660"/>
    </source>
</evidence>
<proteinExistence type="predicted"/>
<evidence type="ECO:0000313" key="1">
    <source>
        <dbReference type="EnsemblPlants" id="AUR62011964-RA:cds"/>
    </source>
</evidence>
<sequence>MAEPSPNEEDYSASATLIHFDRPLPLLRRPIPDGPTDDPELGPFVLAFPNPQSFYSSLKFCESKLLELCEAGVRIGCSITASNNCKSPWWKTLFGKIDFKERNECEEREMAACLQGSKEKCGELSKEKCLGPFGSARIACRERKLRKKEVGELISWVSGLGLFNGNLGFEMLAGNQLGLLSVLDLSYEVTNFRGSELLGDRNQPN</sequence>
<name>A0A803LFK8_CHEQI</name>
<dbReference type="AlphaFoldDB" id="A0A803LFK8"/>
<organism evidence="1 2">
    <name type="scientific">Chenopodium quinoa</name>
    <name type="common">Quinoa</name>
    <dbReference type="NCBI Taxonomy" id="63459"/>
    <lineage>
        <taxon>Eukaryota</taxon>
        <taxon>Viridiplantae</taxon>
        <taxon>Streptophyta</taxon>
        <taxon>Embryophyta</taxon>
        <taxon>Tracheophyta</taxon>
        <taxon>Spermatophyta</taxon>
        <taxon>Magnoliopsida</taxon>
        <taxon>eudicotyledons</taxon>
        <taxon>Gunneridae</taxon>
        <taxon>Pentapetalae</taxon>
        <taxon>Caryophyllales</taxon>
        <taxon>Chenopodiaceae</taxon>
        <taxon>Chenopodioideae</taxon>
        <taxon>Atripliceae</taxon>
        <taxon>Chenopodium</taxon>
    </lineage>
</organism>